<gene>
    <name evidence="2" type="ORF">DD237_008518</name>
    <name evidence="1" type="ORF">DD238_008485</name>
</gene>
<reference evidence="3 4" key="1">
    <citation type="submission" date="2018-06" db="EMBL/GenBank/DDBJ databases">
        <title>Comparative genomics of downy mildews reveals potential adaptations to biotrophy.</title>
        <authorList>
            <person name="Fletcher K."/>
            <person name="Klosterman S.J."/>
            <person name="Derevnina L."/>
            <person name="Martin F."/>
            <person name="Koike S."/>
            <person name="Reyes Chin-Wo S."/>
            <person name="Mou B."/>
            <person name="Michelmore R."/>
        </authorList>
    </citation>
    <scope>NUCLEOTIDE SEQUENCE [LARGE SCALE GENOMIC DNA]</scope>
    <source>
        <strain evidence="2 4">R13</strain>
        <strain evidence="1 3">R14</strain>
    </source>
</reference>
<dbReference type="AlphaFoldDB" id="A0A3M6VE95"/>
<dbReference type="Proteomes" id="UP000282087">
    <property type="component" value="Unassembled WGS sequence"/>
</dbReference>
<sequence>MWHVFGRASKLLLVLKQGLSVSARNVLISLANSRQDVRETFKTCLLHAIAVAMFMQSAPCIVYCPNIHPRKILHADHSLNPAIDTLGGGCHVEAGMNQ</sequence>
<evidence type="ECO:0000313" key="4">
    <source>
        <dbReference type="Proteomes" id="UP000286097"/>
    </source>
</evidence>
<keyword evidence="3" id="KW-1185">Reference proteome</keyword>
<dbReference type="EMBL" id="QLLG01000545">
    <property type="protein sequence ID" value="RMX62640.1"/>
    <property type="molecule type" value="Genomic_DNA"/>
</dbReference>
<evidence type="ECO:0000313" key="1">
    <source>
        <dbReference type="EMBL" id="RMX62640.1"/>
    </source>
</evidence>
<dbReference type="EMBL" id="QKXF01000400">
    <property type="protein sequence ID" value="RQM11667.1"/>
    <property type="molecule type" value="Genomic_DNA"/>
</dbReference>
<protein>
    <submittedName>
        <fullName evidence="1">Uncharacterized protein</fullName>
    </submittedName>
</protein>
<accession>A0A3M6VE95</accession>
<proteinExistence type="predicted"/>
<dbReference type="VEuPathDB" id="FungiDB:DD237_008518"/>
<evidence type="ECO:0000313" key="2">
    <source>
        <dbReference type="EMBL" id="RQM11667.1"/>
    </source>
</evidence>
<organism evidence="1 3">
    <name type="scientific">Peronospora effusa</name>
    <dbReference type="NCBI Taxonomy" id="542832"/>
    <lineage>
        <taxon>Eukaryota</taxon>
        <taxon>Sar</taxon>
        <taxon>Stramenopiles</taxon>
        <taxon>Oomycota</taxon>
        <taxon>Peronosporomycetes</taxon>
        <taxon>Peronosporales</taxon>
        <taxon>Peronosporaceae</taxon>
        <taxon>Peronospora</taxon>
    </lineage>
</organism>
<name>A0A3M6VE95_9STRA</name>
<evidence type="ECO:0000313" key="3">
    <source>
        <dbReference type="Proteomes" id="UP000282087"/>
    </source>
</evidence>
<comment type="caution">
    <text evidence="1">The sequence shown here is derived from an EMBL/GenBank/DDBJ whole genome shotgun (WGS) entry which is preliminary data.</text>
</comment>
<dbReference type="Proteomes" id="UP000286097">
    <property type="component" value="Unassembled WGS sequence"/>
</dbReference>